<sequence>MICMDVKVNGGRGQATKHGGREPLELRAAFGLSATTRGGRGGTPLPSRSGQSIEDPGARVGYEGALGGLRRQGCVGVMRATSEYWAVRRSGRDEGDSLQQQSCIAAVPEDWAVRQSGREGGGGRSGQDQVPCLWPSGFRPNSWWTQPEESEQPPRQQDKECRAEVRFTDLGLIVAKRLVTHRWKSPDPPSVQAWRRSLEVWAGAEGIALVREEVLGLRQFPLSANWEGLLLRLRNMGVCPVEEGLD</sequence>
<gene>
    <name evidence="2" type="ORF">NDU88_002885</name>
</gene>
<organism evidence="2 3">
    <name type="scientific">Pleurodeles waltl</name>
    <name type="common">Iberian ribbed newt</name>
    <dbReference type="NCBI Taxonomy" id="8319"/>
    <lineage>
        <taxon>Eukaryota</taxon>
        <taxon>Metazoa</taxon>
        <taxon>Chordata</taxon>
        <taxon>Craniata</taxon>
        <taxon>Vertebrata</taxon>
        <taxon>Euteleostomi</taxon>
        <taxon>Amphibia</taxon>
        <taxon>Batrachia</taxon>
        <taxon>Caudata</taxon>
        <taxon>Salamandroidea</taxon>
        <taxon>Salamandridae</taxon>
        <taxon>Pleurodelinae</taxon>
        <taxon>Pleurodeles</taxon>
    </lineage>
</organism>
<reference evidence="2" key="1">
    <citation type="journal article" date="2022" name="bioRxiv">
        <title>Sequencing and chromosome-scale assembly of the giantPleurodeles waltlgenome.</title>
        <authorList>
            <person name="Brown T."/>
            <person name="Elewa A."/>
            <person name="Iarovenko S."/>
            <person name="Subramanian E."/>
            <person name="Araus A.J."/>
            <person name="Petzold A."/>
            <person name="Susuki M."/>
            <person name="Suzuki K.-i.T."/>
            <person name="Hayashi T."/>
            <person name="Toyoda A."/>
            <person name="Oliveira C."/>
            <person name="Osipova E."/>
            <person name="Leigh N.D."/>
            <person name="Simon A."/>
            <person name="Yun M.H."/>
        </authorList>
    </citation>
    <scope>NUCLEOTIDE SEQUENCE</scope>
    <source>
        <strain evidence="2">20211129_DDA</strain>
        <tissue evidence="2">Liver</tissue>
    </source>
</reference>
<dbReference type="Proteomes" id="UP001066276">
    <property type="component" value="Chromosome 7"/>
</dbReference>
<evidence type="ECO:0000313" key="3">
    <source>
        <dbReference type="Proteomes" id="UP001066276"/>
    </source>
</evidence>
<name>A0AAV7P9K8_PLEWA</name>
<evidence type="ECO:0000313" key="2">
    <source>
        <dbReference type="EMBL" id="KAJ1124424.1"/>
    </source>
</evidence>
<feature type="compositionally biased region" description="Low complexity" evidence="1">
    <location>
        <begin position="35"/>
        <end position="50"/>
    </location>
</feature>
<comment type="caution">
    <text evidence="2">The sequence shown here is derived from an EMBL/GenBank/DDBJ whole genome shotgun (WGS) entry which is preliminary data.</text>
</comment>
<keyword evidence="3" id="KW-1185">Reference proteome</keyword>
<dbReference type="AlphaFoldDB" id="A0AAV7P9K8"/>
<proteinExistence type="predicted"/>
<evidence type="ECO:0000256" key="1">
    <source>
        <dbReference type="SAM" id="MobiDB-lite"/>
    </source>
</evidence>
<dbReference type="EMBL" id="JANPWB010000011">
    <property type="protein sequence ID" value="KAJ1124424.1"/>
    <property type="molecule type" value="Genomic_DNA"/>
</dbReference>
<accession>A0AAV7P9K8</accession>
<feature type="region of interest" description="Disordered" evidence="1">
    <location>
        <begin position="35"/>
        <end position="58"/>
    </location>
</feature>
<protein>
    <submittedName>
        <fullName evidence="2">Uncharacterized protein</fullName>
    </submittedName>
</protein>